<reference evidence="3" key="1">
    <citation type="submission" date="2020-01" db="EMBL/GenBank/DDBJ databases">
        <authorList>
            <person name="Rat A."/>
        </authorList>
    </citation>
    <scope>NUCLEOTIDE SEQUENCE</scope>
    <source>
        <strain evidence="3">LMG 31231</strain>
    </source>
</reference>
<protein>
    <recommendedName>
        <fullName evidence="2">Hda lid domain-containing protein</fullName>
    </recommendedName>
</protein>
<evidence type="ECO:0000259" key="2">
    <source>
        <dbReference type="Pfam" id="PF22688"/>
    </source>
</evidence>
<gene>
    <name evidence="3" type="ORF">GXW76_12245</name>
</gene>
<evidence type="ECO:0000313" key="4">
    <source>
        <dbReference type="Proteomes" id="UP001138751"/>
    </source>
</evidence>
<accession>A0A9X9WXR3</accession>
<organism evidence="3 4">
    <name type="scientific">Neoroseomonas soli</name>
    <dbReference type="NCBI Taxonomy" id="1081025"/>
    <lineage>
        <taxon>Bacteria</taxon>
        <taxon>Pseudomonadati</taxon>
        <taxon>Pseudomonadota</taxon>
        <taxon>Alphaproteobacteria</taxon>
        <taxon>Acetobacterales</taxon>
        <taxon>Acetobacteraceae</taxon>
        <taxon>Neoroseomonas</taxon>
    </lineage>
</organism>
<dbReference type="InterPro" id="IPR027417">
    <property type="entry name" value="P-loop_NTPase"/>
</dbReference>
<sequence length="252" mass="26501">MMSGAPAHRTARQFALPLPIATSCARADLLEDASNAEALAWLDRPETWPGRRLAIFGPEGVGKTHMAHAFAAERGWRFLEGPSLRGLPAPAAGGTVLDDADAVAEEPALLHLINLCAERGEGLLLVGREAPARWKVALPDLASRLRATTAVGIGRPGDALLAALLAKLFADRQLRVAPEVQAWLLARLRREAAVLAEAVARLDRAALMAAAAVTRPLARAALADWEGFGEGADDDASETFPAAASPPMPALL</sequence>
<name>A0A9X9WXR3_9PROT</name>
<reference evidence="3" key="2">
    <citation type="journal article" date="2021" name="Syst. Appl. Microbiol.">
        <title>Roseomonas hellenica sp. nov., isolated from roots of wild-growing Alkanna tinctoria.</title>
        <authorList>
            <person name="Rat A."/>
            <person name="Naranjo H.D."/>
            <person name="Lebbe L."/>
            <person name="Cnockaert M."/>
            <person name="Krigas N."/>
            <person name="Grigoriadou K."/>
            <person name="Maloupa E."/>
            <person name="Willems A."/>
        </authorList>
    </citation>
    <scope>NUCLEOTIDE SEQUENCE</scope>
    <source>
        <strain evidence="3">LMG 31231</strain>
    </source>
</reference>
<dbReference type="GO" id="GO:0003688">
    <property type="term" value="F:DNA replication origin binding"/>
    <property type="evidence" value="ECO:0007669"/>
    <property type="project" value="TreeGrafter"/>
</dbReference>
<dbReference type="Pfam" id="PF22688">
    <property type="entry name" value="Hda_lid"/>
    <property type="match status" value="1"/>
</dbReference>
<dbReference type="SUPFAM" id="SSF52540">
    <property type="entry name" value="P-loop containing nucleoside triphosphate hydrolases"/>
    <property type="match status" value="1"/>
</dbReference>
<comment type="caution">
    <text evidence="3">The sequence shown here is derived from an EMBL/GenBank/DDBJ whole genome shotgun (WGS) entry which is preliminary data.</text>
</comment>
<dbReference type="Gene3D" id="3.40.50.300">
    <property type="entry name" value="P-loop containing nucleotide triphosphate hydrolases"/>
    <property type="match status" value="1"/>
</dbReference>
<dbReference type="GO" id="GO:0005886">
    <property type="term" value="C:plasma membrane"/>
    <property type="evidence" value="ECO:0007669"/>
    <property type="project" value="TreeGrafter"/>
</dbReference>
<dbReference type="InterPro" id="IPR055199">
    <property type="entry name" value="Hda_lid"/>
</dbReference>
<dbReference type="PANTHER" id="PTHR30050">
    <property type="entry name" value="CHROMOSOMAL REPLICATION INITIATOR PROTEIN DNAA"/>
    <property type="match status" value="1"/>
</dbReference>
<feature type="region of interest" description="Disordered" evidence="1">
    <location>
        <begin position="232"/>
        <end position="252"/>
    </location>
</feature>
<dbReference type="EMBL" id="JAAEDM010000029">
    <property type="protein sequence ID" value="MBR0671942.1"/>
    <property type="molecule type" value="Genomic_DNA"/>
</dbReference>
<dbReference type="Proteomes" id="UP001138751">
    <property type="component" value="Unassembled WGS sequence"/>
</dbReference>
<keyword evidence="4" id="KW-1185">Reference proteome</keyword>
<evidence type="ECO:0000256" key="1">
    <source>
        <dbReference type="SAM" id="MobiDB-lite"/>
    </source>
</evidence>
<dbReference type="PANTHER" id="PTHR30050:SF5">
    <property type="entry name" value="DNAA REGULATORY INACTIVATOR HDA"/>
    <property type="match status" value="1"/>
</dbReference>
<evidence type="ECO:0000313" key="3">
    <source>
        <dbReference type="EMBL" id="MBR0671942.1"/>
    </source>
</evidence>
<proteinExistence type="predicted"/>
<feature type="domain" description="Hda lid" evidence="2">
    <location>
        <begin position="167"/>
        <end position="222"/>
    </location>
</feature>
<dbReference type="GO" id="GO:0006270">
    <property type="term" value="P:DNA replication initiation"/>
    <property type="evidence" value="ECO:0007669"/>
    <property type="project" value="TreeGrafter"/>
</dbReference>
<dbReference type="Gene3D" id="1.10.8.60">
    <property type="match status" value="1"/>
</dbReference>
<dbReference type="AlphaFoldDB" id="A0A9X9WXR3"/>
<dbReference type="RefSeq" id="WP_211862314.1">
    <property type="nucleotide sequence ID" value="NZ_JAAEDM010000029.1"/>
</dbReference>